<dbReference type="PANTHER" id="PTHR43975">
    <property type="entry name" value="ZGC:101858"/>
    <property type="match status" value="1"/>
</dbReference>
<dbReference type="InterPro" id="IPR002347">
    <property type="entry name" value="SDR_fam"/>
</dbReference>
<dbReference type="FunFam" id="3.40.50.720:FF:000084">
    <property type="entry name" value="Short-chain dehydrogenase reductase"/>
    <property type="match status" value="1"/>
</dbReference>
<name>A0A0S4QS88_9ACTN</name>
<dbReference type="PRINTS" id="PR00081">
    <property type="entry name" value="GDHRDH"/>
</dbReference>
<dbReference type="GO" id="GO:0016491">
    <property type="term" value="F:oxidoreductase activity"/>
    <property type="evidence" value="ECO:0007669"/>
    <property type="project" value="UniProtKB-KW"/>
</dbReference>
<reference evidence="4" key="1">
    <citation type="submission" date="2015-11" db="EMBL/GenBank/DDBJ databases">
        <authorList>
            <person name="Varghese N."/>
        </authorList>
    </citation>
    <scope>NUCLEOTIDE SEQUENCE [LARGE SCALE GENOMIC DNA]</scope>
    <source>
        <strain evidence="4">DSM 45899</strain>
    </source>
</reference>
<sequence length="256" mass="26598">MSPTLTGRRFIGRNALVTGAASGIGRSVVLRLAAEGASVLACDVDAAGLAETEKLATDSDGTVRTRVTDVRDPAECRAAVSAAVEAFGSLHVLGNVAGILRFNNVADVSEQEYRSMFAVNTDGYFFLCQAAIPHLLASRGNIVNIASNAGVMGGAYTVVYCMTKGAVIQLTRALAMEFLKTDLRVNAIAPGGTQTNIVRTAEFPADTDWELIGRYSLPKPLATPEQIAALFAFVASDEAANINGAILASDGGLTAG</sequence>
<keyword evidence="2" id="KW-0560">Oxidoreductase</keyword>
<organism evidence="3 4">
    <name type="scientific">Parafrankia irregularis</name>
    <dbReference type="NCBI Taxonomy" id="795642"/>
    <lineage>
        <taxon>Bacteria</taxon>
        <taxon>Bacillati</taxon>
        <taxon>Actinomycetota</taxon>
        <taxon>Actinomycetes</taxon>
        <taxon>Frankiales</taxon>
        <taxon>Frankiaceae</taxon>
        <taxon>Parafrankia</taxon>
    </lineage>
</organism>
<accession>A0A0S4QS88</accession>
<keyword evidence="4" id="KW-1185">Reference proteome</keyword>
<dbReference type="RefSeq" id="WP_091280240.1">
    <property type="nucleotide sequence ID" value="NZ_FAOZ01000015.1"/>
</dbReference>
<dbReference type="SUPFAM" id="SSF51735">
    <property type="entry name" value="NAD(P)-binding Rossmann-fold domains"/>
    <property type="match status" value="1"/>
</dbReference>
<evidence type="ECO:0000313" key="3">
    <source>
        <dbReference type="EMBL" id="CUU57950.1"/>
    </source>
</evidence>
<comment type="similarity">
    <text evidence="1">Belongs to the short-chain dehydrogenases/reductases (SDR) family.</text>
</comment>
<dbReference type="PROSITE" id="PS00061">
    <property type="entry name" value="ADH_SHORT"/>
    <property type="match status" value="1"/>
</dbReference>
<dbReference type="PRINTS" id="PR00080">
    <property type="entry name" value="SDRFAMILY"/>
</dbReference>
<dbReference type="Gene3D" id="3.40.50.720">
    <property type="entry name" value="NAD(P)-binding Rossmann-like Domain"/>
    <property type="match status" value="1"/>
</dbReference>
<evidence type="ECO:0000256" key="2">
    <source>
        <dbReference type="ARBA" id="ARBA00023002"/>
    </source>
</evidence>
<dbReference type="InterPro" id="IPR020904">
    <property type="entry name" value="Sc_DH/Rdtase_CS"/>
</dbReference>
<dbReference type="AlphaFoldDB" id="A0A0S4QS88"/>
<dbReference type="InterPro" id="IPR036291">
    <property type="entry name" value="NAD(P)-bd_dom_sf"/>
</dbReference>
<dbReference type="EMBL" id="FAOZ01000015">
    <property type="protein sequence ID" value="CUU57950.1"/>
    <property type="molecule type" value="Genomic_DNA"/>
</dbReference>
<protein>
    <submittedName>
        <fullName evidence="3">NAD(P)-dependent dehydrogenase, short-chain alcohol dehydrogenase family</fullName>
    </submittedName>
</protein>
<dbReference type="CDD" id="cd05233">
    <property type="entry name" value="SDR_c"/>
    <property type="match status" value="1"/>
</dbReference>
<dbReference type="Pfam" id="PF13561">
    <property type="entry name" value="adh_short_C2"/>
    <property type="match status" value="1"/>
</dbReference>
<evidence type="ECO:0000256" key="1">
    <source>
        <dbReference type="ARBA" id="ARBA00006484"/>
    </source>
</evidence>
<dbReference type="Proteomes" id="UP000198802">
    <property type="component" value="Unassembled WGS sequence"/>
</dbReference>
<proteinExistence type="inferred from homology"/>
<evidence type="ECO:0000313" key="4">
    <source>
        <dbReference type="Proteomes" id="UP000198802"/>
    </source>
</evidence>
<gene>
    <name evidence="3" type="ORF">Ga0074812_115152</name>
</gene>
<dbReference type="PANTHER" id="PTHR43975:SF2">
    <property type="entry name" value="EG:BACR7A4.14 PROTEIN-RELATED"/>
    <property type="match status" value="1"/>
</dbReference>